<gene>
    <name evidence="13" type="ORF">KCG34_05865</name>
</gene>
<feature type="domain" description="PAC" evidence="12">
    <location>
        <begin position="555"/>
        <end position="607"/>
    </location>
</feature>
<dbReference type="SMART" id="SM00388">
    <property type="entry name" value="HisKA"/>
    <property type="match status" value="1"/>
</dbReference>
<dbReference type="Pfam" id="PF00072">
    <property type="entry name" value="Response_reg"/>
    <property type="match status" value="1"/>
</dbReference>
<protein>
    <recommendedName>
        <fullName evidence="2">histidine kinase</fullName>
        <ecNumber evidence="2">2.7.13.3</ecNumber>
    </recommendedName>
</protein>
<feature type="domain" description="PAC" evidence="12">
    <location>
        <begin position="425"/>
        <end position="478"/>
    </location>
</feature>
<feature type="domain" description="Histidine kinase" evidence="9">
    <location>
        <begin position="625"/>
        <end position="844"/>
    </location>
</feature>
<dbReference type="InterPro" id="IPR035965">
    <property type="entry name" value="PAS-like_dom_sf"/>
</dbReference>
<dbReference type="InterPro" id="IPR000014">
    <property type="entry name" value="PAS"/>
</dbReference>
<dbReference type="InterPro" id="IPR036097">
    <property type="entry name" value="HisK_dim/P_sf"/>
</dbReference>
<dbReference type="KEGG" id="caul:KCG34_05865"/>
<dbReference type="Pfam" id="PF00512">
    <property type="entry name" value="HisKA"/>
    <property type="match status" value="1"/>
</dbReference>
<dbReference type="InterPro" id="IPR013655">
    <property type="entry name" value="PAS_fold_3"/>
</dbReference>
<accession>A0A975G2B6</accession>
<keyword evidence="6" id="KW-0902">Two-component regulatory system</keyword>
<dbReference type="CDD" id="cd17546">
    <property type="entry name" value="REC_hyHK_CKI1_RcsC-like"/>
    <property type="match status" value="1"/>
</dbReference>
<evidence type="ECO:0000259" key="12">
    <source>
        <dbReference type="PROSITE" id="PS50113"/>
    </source>
</evidence>
<dbReference type="SMART" id="SM00091">
    <property type="entry name" value="PAS"/>
    <property type="match status" value="3"/>
</dbReference>
<dbReference type="PROSITE" id="PS50110">
    <property type="entry name" value="RESPONSE_REGULATORY"/>
    <property type="match status" value="1"/>
</dbReference>
<dbReference type="PANTHER" id="PTHR43047:SF64">
    <property type="entry name" value="HISTIDINE KINASE CONTAINING CHEY-HOMOLOGOUS RECEIVER DOMAIN AND PAS DOMAIN-RELATED"/>
    <property type="match status" value="1"/>
</dbReference>
<feature type="domain" description="PAC" evidence="12">
    <location>
        <begin position="292"/>
        <end position="344"/>
    </location>
</feature>
<dbReference type="InterPro" id="IPR004358">
    <property type="entry name" value="Sig_transdc_His_kin-like_C"/>
</dbReference>
<dbReference type="InterPro" id="IPR001789">
    <property type="entry name" value="Sig_transdc_resp-reg_receiver"/>
</dbReference>
<dbReference type="Gene3D" id="1.10.287.130">
    <property type="match status" value="1"/>
</dbReference>
<dbReference type="SMART" id="SM00086">
    <property type="entry name" value="PAC"/>
    <property type="match status" value="3"/>
</dbReference>
<proteinExistence type="predicted"/>
<feature type="domain" description="Response regulatory" evidence="10">
    <location>
        <begin position="867"/>
        <end position="984"/>
    </location>
</feature>
<dbReference type="PANTHER" id="PTHR43047">
    <property type="entry name" value="TWO-COMPONENT HISTIDINE PROTEIN KINASE"/>
    <property type="match status" value="1"/>
</dbReference>
<comment type="catalytic activity">
    <reaction evidence="1">
        <text>ATP + protein L-histidine = ADP + protein N-phospho-L-histidine.</text>
        <dbReference type="EC" id="2.7.13.3"/>
    </reaction>
</comment>
<feature type="transmembrane region" description="Helical" evidence="8">
    <location>
        <begin position="114"/>
        <end position="132"/>
    </location>
</feature>
<feature type="domain" description="PAS" evidence="11">
    <location>
        <begin position="479"/>
        <end position="549"/>
    </location>
</feature>
<evidence type="ECO:0000256" key="6">
    <source>
        <dbReference type="ARBA" id="ARBA00023012"/>
    </source>
</evidence>
<dbReference type="Gene3D" id="3.30.565.10">
    <property type="entry name" value="Histidine kinase-like ATPase, C-terminal domain"/>
    <property type="match status" value="1"/>
</dbReference>
<dbReference type="RefSeq" id="WP_211939458.1">
    <property type="nucleotide sequence ID" value="NZ_CP073078.1"/>
</dbReference>
<dbReference type="PROSITE" id="PS50109">
    <property type="entry name" value="HIS_KIN"/>
    <property type="match status" value="1"/>
</dbReference>
<dbReference type="GO" id="GO:0000155">
    <property type="term" value="F:phosphorelay sensor kinase activity"/>
    <property type="evidence" value="ECO:0007669"/>
    <property type="project" value="InterPro"/>
</dbReference>
<keyword evidence="8" id="KW-0812">Transmembrane</keyword>
<keyword evidence="4" id="KW-0808">Transferase</keyword>
<dbReference type="Proteomes" id="UP000676409">
    <property type="component" value="Chromosome"/>
</dbReference>
<dbReference type="Gene3D" id="2.10.70.100">
    <property type="match status" value="1"/>
</dbReference>
<evidence type="ECO:0000256" key="7">
    <source>
        <dbReference type="PROSITE-ProRule" id="PRU00169"/>
    </source>
</evidence>
<dbReference type="InterPro" id="IPR001610">
    <property type="entry name" value="PAC"/>
</dbReference>
<organism evidence="13 14">
    <name type="scientific">Phenylobacterium montanum</name>
    <dbReference type="NCBI Taxonomy" id="2823693"/>
    <lineage>
        <taxon>Bacteria</taxon>
        <taxon>Pseudomonadati</taxon>
        <taxon>Pseudomonadota</taxon>
        <taxon>Alphaproteobacteria</taxon>
        <taxon>Caulobacterales</taxon>
        <taxon>Caulobacteraceae</taxon>
        <taxon>Phenylobacterium</taxon>
    </lineage>
</organism>
<dbReference type="InterPro" id="IPR036890">
    <property type="entry name" value="HATPase_C_sf"/>
</dbReference>
<dbReference type="Pfam" id="PF02518">
    <property type="entry name" value="HATPase_c"/>
    <property type="match status" value="1"/>
</dbReference>
<keyword evidence="8" id="KW-1133">Transmembrane helix</keyword>
<evidence type="ECO:0000259" key="11">
    <source>
        <dbReference type="PROSITE" id="PS50112"/>
    </source>
</evidence>
<dbReference type="AlphaFoldDB" id="A0A975G2B6"/>
<dbReference type="EMBL" id="CP073078">
    <property type="protein sequence ID" value="QUD89406.1"/>
    <property type="molecule type" value="Genomic_DNA"/>
</dbReference>
<feature type="transmembrane region" description="Helical" evidence="8">
    <location>
        <begin position="45"/>
        <end position="78"/>
    </location>
</feature>
<reference evidence="13" key="1">
    <citation type="submission" date="2021-04" db="EMBL/GenBank/DDBJ databases">
        <title>The complete genome sequence of Caulobacter sp. S6.</title>
        <authorList>
            <person name="Tang Y."/>
            <person name="Ouyang W."/>
            <person name="Liu Q."/>
            <person name="Huang B."/>
            <person name="Guo Z."/>
            <person name="Lei P."/>
        </authorList>
    </citation>
    <scope>NUCLEOTIDE SEQUENCE</scope>
    <source>
        <strain evidence="13">S6</strain>
    </source>
</reference>
<feature type="modified residue" description="4-aspartylphosphate" evidence="7">
    <location>
        <position position="916"/>
    </location>
</feature>
<dbReference type="PROSITE" id="PS50112">
    <property type="entry name" value="PAS"/>
    <property type="match status" value="2"/>
</dbReference>
<evidence type="ECO:0000313" key="14">
    <source>
        <dbReference type="Proteomes" id="UP000676409"/>
    </source>
</evidence>
<dbReference type="CDD" id="cd00130">
    <property type="entry name" value="PAS"/>
    <property type="match status" value="3"/>
</dbReference>
<evidence type="ECO:0000256" key="1">
    <source>
        <dbReference type="ARBA" id="ARBA00000085"/>
    </source>
</evidence>
<dbReference type="InterPro" id="IPR000700">
    <property type="entry name" value="PAS-assoc_C"/>
</dbReference>
<dbReference type="CDD" id="cd16922">
    <property type="entry name" value="HATPase_EvgS-ArcB-TorS-like"/>
    <property type="match status" value="1"/>
</dbReference>
<dbReference type="SUPFAM" id="SSF47384">
    <property type="entry name" value="Homodimeric domain of signal transducing histidine kinase"/>
    <property type="match status" value="1"/>
</dbReference>
<evidence type="ECO:0000259" key="9">
    <source>
        <dbReference type="PROSITE" id="PS50109"/>
    </source>
</evidence>
<evidence type="ECO:0000256" key="2">
    <source>
        <dbReference type="ARBA" id="ARBA00012438"/>
    </source>
</evidence>
<keyword evidence="8" id="KW-0472">Membrane</keyword>
<keyword evidence="3 7" id="KW-0597">Phosphoprotein</keyword>
<evidence type="ECO:0000259" key="10">
    <source>
        <dbReference type="PROSITE" id="PS50110"/>
    </source>
</evidence>
<evidence type="ECO:0000256" key="4">
    <source>
        <dbReference type="ARBA" id="ARBA00022679"/>
    </source>
</evidence>
<dbReference type="InterPro" id="IPR003594">
    <property type="entry name" value="HATPase_dom"/>
</dbReference>
<evidence type="ECO:0000313" key="13">
    <source>
        <dbReference type="EMBL" id="QUD89406.1"/>
    </source>
</evidence>
<feature type="transmembrane region" description="Helical" evidence="8">
    <location>
        <begin position="141"/>
        <end position="160"/>
    </location>
</feature>
<dbReference type="CDD" id="cd00082">
    <property type="entry name" value="HisKA"/>
    <property type="match status" value="1"/>
</dbReference>
<dbReference type="FunFam" id="3.30.565.10:FF:000010">
    <property type="entry name" value="Sensor histidine kinase RcsC"/>
    <property type="match status" value="1"/>
</dbReference>
<dbReference type="InterPro" id="IPR005467">
    <property type="entry name" value="His_kinase_dom"/>
</dbReference>
<dbReference type="SMART" id="SM00448">
    <property type="entry name" value="REC"/>
    <property type="match status" value="1"/>
</dbReference>
<dbReference type="SMART" id="SM00387">
    <property type="entry name" value="HATPase_c"/>
    <property type="match status" value="1"/>
</dbReference>
<dbReference type="EC" id="2.7.13.3" evidence="2"/>
<dbReference type="Gene3D" id="3.40.50.2300">
    <property type="match status" value="1"/>
</dbReference>
<feature type="domain" description="PAS" evidence="11">
    <location>
        <begin position="345"/>
        <end position="420"/>
    </location>
</feature>
<name>A0A975G2B6_9CAUL</name>
<dbReference type="Gene3D" id="3.30.450.20">
    <property type="entry name" value="PAS domain"/>
    <property type="match status" value="3"/>
</dbReference>
<dbReference type="NCBIfam" id="TIGR00229">
    <property type="entry name" value="sensory_box"/>
    <property type="match status" value="2"/>
</dbReference>
<keyword evidence="14" id="KW-1185">Reference proteome</keyword>
<dbReference type="SUPFAM" id="SSF55785">
    <property type="entry name" value="PYP-like sensor domain (PAS domain)"/>
    <property type="match status" value="3"/>
</dbReference>
<dbReference type="PROSITE" id="PS50113">
    <property type="entry name" value="PAC"/>
    <property type="match status" value="3"/>
</dbReference>
<dbReference type="SUPFAM" id="SSF52172">
    <property type="entry name" value="CheY-like"/>
    <property type="match status" value="1"/>
</dbReference>
<keyword evidence="5" id="KW-0418">Kinase</keyword>
<dbReference type="Pfam" id="PF08447">
    <property type="entry name" value="PAS_3"/>
    <property type="match status" value="3"/>
</dbReference>
<dbReference type="PRINTS" id="PR00344">
    <property type="entry name" value="BCTRLSENSOR"/>
</dbReference>
<evidence type="ECO:0000256" key="8">
    <source>
        <dbReference type="SAM" id="Phobius"/>
    </source>
</evidence>
<dbReference type="InterPro" id="IPR011006">
    <property type="entry name" value="CheY-like_superfamily"/>
</dbReference>
<sequence>MTLNVDLASSKAPVAAPGSAGRTGLLARARRVAGGRLTPAVWARLLLPLVVAVAVVPFAGAALPGAWFVAMAVLTLAARPADETGGQGRGLPSWPLSTGYSLCALYLVMAHTGAAQTLGVTLFGVILFDVLVREYQNPRRLVIDLIPPAASIVLVQVAASYLRLSHHRPQEIVTVVASPFAVFLVFRSLHDHLVRSRRRLAEATDRAEANARRLEEAHRIATMAEALAGVGHWRLDVASRQFLWSEGVYRIVGLDQRQAAPGPDSLPRYWAEEDRALINDCLTRAMRDGTPFALEARLLREDGEVRHVVSNGAAERDAEGRIVTVYGAILDVTDAKRREIALGESEERFRLLADKSNDMIMQTTVSPDGHRRLTYVSPAVTKVLGYGQDEDPGGSTLAYVHPDDIERVIRSNLEQIAEGPSAEPRLNAYRARHKDGHWVWLEGKPTFTFDPSTGQVRGMVTVMRDVTAQKEAAEALARSEARYRLLAENATDVIIQVGADGVVLFVTPSCAALVGYEPDEMIGRPMADFVAPDDLDGLVGFIERLVATGPDAPPTVVEYRARHRDGRLIWIEGRPRINYSETGEYLSVQDVIRDITERKAAEARLAEAHQAAEAAALAKSDFLANMSHEIRTPLTAILGFSDMLNRTPALDDEARLYARRIANGGRTLLAVVNDILDFSKLEAGQVELDPQPFDPTEALNEAVELVAAQAEAKGLELVLDLSPDLPALVRADSSRLRQIVLNLLSNALKFTGAGRVTLVASYLANQRRLRVTVEDTGSGIPADKLDRLFERFSQVDGSINRRHGGTGLGLAICKSLVELMGGQISVHSTVGRGASFTFDILAPVASARPRPLVTAPAPEELAPGAAHILIVDDLVENRELVRLLLEAIGHAVTEAASGSEAVSASIAEPFDLILMDVQMPGMDGMTAARLIRDGGGANAATPILALSANVMADQVAQCLAAGMDDHIAKPLQVAELIDKVARWSRPAVARKPAERAAL</sequence>
<evidence type="ECO:0000256" key="3">
    <source>
        <dbReference type="ARBA" id="ARBA00022553"/>
    </source>
</evidence>
<evidence type="ECO:0000256" key="5">
    <source>
        <dbReference type="ARBA" id="ARBA00022777"/>
    </source>
</evidence>
<dbReference type="InterPro" id="IPR003661">
    <property type="entry name" value="HisK_dim/P_dom"/>
</dbReference>
<dbReference type="SUPFAM" id="SSF55874">
    <property type="entry name" value="ATPase domain of HSP90 chaperone/DNA topoisomerase II/histidine kinase"/>
    <property type="match status" value="1"/>
</dbReference>